<reference evidence="2" key="1">
    <citation type="journal article" date="2013" name="Genome Announc.">
        <title>Draft genome sequence of the basidiomycetous yeast-like fungus Pseudozyma hubeiensis SY62, which produces an abundant amount of the biosurfactant mannosylerythritol lipids.</title>
        <authorList>
            <person name="Konishi M."/>
            <person name="Hatada Y."/>
            <person name="Horiuchi J."/>
        </authorList>
    </citation>
    <scope>NUCLEOTIDE SEQUENCE [LARGE SCALE GENOMIC DNA]</scope>
    <source>
        <strain evidence="2">SY62</strain>
    </source>
</reference>
<evidence type="ECO:0000313" key="2">
    <source>
        <dbReference type="Proteomes" id="UP000014071"/>
    </source>
</evidence>
<organism evidence="1 2">
    <name type="scientific">Pseudozyma hubeiensis (strain SY62)</name>
    <name type="common">Yeast</name>
    <dbReference type="NCBI Taxonomy" id="1305764"/>
    <lineage>
        <taxon>Eukaryota</taxon>
        <taxon>Fungi</taxon>
        <taxon>Dikarya</taxon>
        <taxon>Basidiomycota</taxon>
        <taxon>Ustilaginomycotina</taxon>
        <taxon>Ustilaginomycetes</taxon>
        <taxon>Ustilaginales</taxon>
        <taxon>Ustilaginaceae</taxon>
        <taxon>Pseudozyma</taxon>
    </lineage>
</organism>
<dbReference type="Proteomes" id="UP000014071">
    <property type="component" value="Unassembled WGS sequence"/>
</dbReference>
<evidence type="ECO:0000313" key="1">
    <source>
        <dbReference type="EMBL" id="GAC94978.1"/>
    </source>
</evidence>
<accession>R9P131</accession>
<sequence>MMKPRLTTIDDNGDDDDGEVKIYRQSKLLCSESISPRSGCAWRYDSQTAVLLVRTADLPIADAYFFGCFGPSVCLQLASHKSAKPSDDAVAVAFLSSYHPEHLHPTSLPLSLSHNKEGLARVLLVLRIVKQIATSLLRTLHARHSWTRLSVATVNRPLSIRPPARIASSPSTDTTQV</sequence>
<dbReference type="EMBL" id="DF238787">
    <property type="protein sequence ID" value="GAC94978.1"/>
    <property type="molecule type" value="Genomic_DNA"/>
</dbReference>
<dbReference type="HOGENOM" id="CLU_1518536_0_0_1"/>
<dbReference type="RefSeq" id="XP_012188565.1">
    <property type="nucleotide sequence ID" value="XM_012333175.1"/>
</dbReference>
<dbReference type="GeneID" id="24107844"/>
<name>R9P131_PSEHS</name>
<protein>
    <submittedName>
        <fullName evidence="1">Multifunctional beta-oxidation protein</fullName>
    </submittedName>
</protein>
<proteinExistence type="predicted"/>
<dbReference type="AlphaFoldDB" id="R9P131"/>
<gene>
    <name evidence="1" type="ORF">PHSY_002551</name>
</gene>
<keyword evidence="2" id="KW-1185">Reference proteome</keyword>